<dbReference type="GO" id="GO:0000963">
    <property type="term" value="P:mitochondrial RNA processing"/>
    <property type="evidence" value="ECO:0007669"/>
    <property type="project" value="TreeGrafter"/>
</dbReference>
<dbReference type="PhylomeDB" id="A0A0G4EU23"/>
<evidence type="ECO:0000313" key="3">
    <source>
        <dbReference type="EMBL" id="CEM01895.1"/>
    </source>
</evidence>
<dbReference type="STRING" id="1169540.A0A0G4EU23"/>
<name>A0A0G4EU23_VITBC</name>
<dbReference type="VEuPathDB" id="CryptoDB:Vbra_22549"/>
<dbReference type="SUPFAM" id="SSF55120">
    <property type="entry name" value="Pseudouridine synthase"/>
    <property type="match status" value="1"/>
</dbReference>
<proteinExistence type="predicted"/>
<evidence type="ECO:0000256" key="1">
    <source>
        <dbReference type="SAM" id="MobiDB-lite"/>
    </source>
</evidence>
<dbReference type="Proteomes" id="UP000041254">
    <property type="component" value="Unassembled WGS sequence"/>
</dbReference>
<dbReference type="InterPro" id="IPR006224">
    <property type="entry name" value="PsdUridine_synth_RluA-like_CS"/>
</dbReference>
<protein>
    <recommendedName>
        <fullName evidence="2">Pseudouridine synthase RsuA/RluA-like domain-containing protein</fullName>
    </recommendedName>
</protein>
<dbReference type="GO" id="GO:0005759">
    <property type="term" value="C:mitochondrial matrix"/>
    <property type="evidence" value="ECO:0007669"/>
    <property type="project" value="TreeGrafter"/>
</dbReference>
<dbReference type="Gene3D" id="3.30.2350.10">
    <property type="entry name" value="Pseudouridine synthase"/>
    <property type="match status" value="1"/>
</dbReference>
<accession>A0A0G4EU23</accession>
<reference evidence="3 4" key="1">
    <citation type="submission" date="2014-11" db="EMBL/GenBank/DDBJ databases">
        <authorList>
            <person name="Zhu J."/>
            <person name="Qi W."/>
            <person name="Song R."/>
        </authorList>
    </citation>
    <scope>NUCLEOTIDE SEQUENCE [LARGE SCALE GENOMIC DNA]</scope>
</reference>
<dbReference type="InParanoid" id="A0A0G4EU23"/>
<dbReference type="GO" id="GO:0009982">
    <property type="term" value="F:pseudouridine synthase activity"/>
    <property type="evidence" value="ECO:0007669"/>
    <property type="project" value="InterPro"/>
</dbReference>
<sequence length="1288" mass="142789">MNATDVLDAPKGRPVTVLSDRRPAFANGGSKRRIDGRALRPKADLSAASSIDQVFDHLSGNLSPASTIPLSLPFAASALHRLMQLSASAQRVDDRDKESMAELLLAIHRSLENSCERVGSAFSVSRGAVIRCVYGIVRLYGSPLMPHNDRHPPFDRSATAVLQASSSLDGWRRPITAILLEATALLRKMDESRPQDSRWDTRDAANLVWALAKVAEWHKDTKADEGKAALVDACGWATEKVSATLRDVERERHGRGGVKPLDVSTMVWGLGKFRYCLSPKQDDDDPDYKYRAVSAPTSIASLCRSLDALLPSIVFNHMQLTDTAWGLARLSVCRRTGEVGERLYHRMAEAAMPLIDGFSTRSLTSFLWSFGHSQYLGHPSLLLAIQSSLLTRIASLTPQCFSNTMWAYGRLIEDVNPADPPEWAEPAHLVNWLASFASSDVYPLEGAIPQNMSNTIWGLAVLASHLSPGQLASLKHGPVGHLCQRVARDGTKMLSTFHHQPLQNLVWGFSVLGYGYARGGHQDSVSVLYERAADEAERRLAYHLGRMRERERERVGDTSEPNRRDTVSMVMAFARAGYYPPGYCKTLSAFLLADNPTKETKCRVAAYNTKSVVTLLTGWSKYGPQAVERPLFNEIADILHARLPTMSMTDMVRSLSAYAPLPSPPTPLFDAVARLLHEKGPDYLVQTTPFDAATLAWAYARAGCVNKEAFFFVSQFFWRKPKNLAKCTPVQLALTCWGFGRSGVCDEELLGMITTHVMEERDWDTFAPRDLATIAWAYGTLGLRHPSFFTQLTEWSLSHLPSFTPLALTTLLWAAASTGHTDPQFYDKIASEIDHRLGERDIDVLAMDSSDPLGDPACFTLRNLADVVWSLVTAGCLDAPVFDRIRSIVADKKVLVHTDRKTASKVAWAYGKTAGGLPTEMWEALTDRALREGNISRDEVVRLMGGETKRYAPTSSILLADHMMAHHLARCPPVVEMRAHQSDGPGKDVPRVLYESPLWWVLYKPPKWTVLPSLPPPAAGEKGSRADEPREDSRRPDLWTEEPAVAIDKAKRMVASDEQEKLHLLLARAWCWAKNGSPILCNGDVDYGIAHRLDADTSGALIVAKIPAAWHFLRMLFDAQMVSKEYLCLVHGRVPAGQHWAADKLKTESGELYSTTSVEEDGRVAVTYYECLGHLQRTPTEAESDSAGACSEGSASMMSLVRVRLITGRTHQIRVHLSNTGYPLVGENRYATARQIEDDKTWVPRLFLHCHNLRFCDLQGQPVDVSCPLPSDLQDVLRQLQPVHLIES</sequence>
<dbReference type="EMBL" id="CDMY01000312">
    <property type="protein sequence ID" value="CEM01895.1"/>
    <property type="molecule type" value="Genomic_DNA"/>
</dbReference>
<feature type="region of interest" description="Disordered" evidence="1">
    <location>
        <begin position="1014"/>
        <end position="1038"/>
    </location>
</feature>
<dbReference type="OrthoDB" id="421232at2759"/>
<dbReference type="PROSITE" id="PS01129">
    <property type="entry name" value="PSI_RLU"/>
    <property type="match status" value="1"/>
</dbReference>
<dbReference type="InterPro" id="IPR006145">
    <property type="entry name" value="PsdUridine_synth_RsuA/RluA"/>
</dbReference>
<feature type="domain" description="Pseudouridine synthase RsuA/RluA-like" evidence="2">
    <location>
        <begin position="1087"/>
        <end position="1218"/>
    </location>
</feature>
<dbReference type="InterPro" id="IPR020103">
    <property type="entry name" value="PsdUridine_synth_cat_dom_sf"/>
</dbReference>
<keyword evidence="4" id="KW-1185">Reference proteome</keyword>
<dbReference type="PANTHER" id="PTHR21228">
    <property type="entry name" value="FAST LEU-RICH DOMAIN-CONTAINING"/>
    <property type="match status" value="1"/>
</dbReference>
<feature type="compositionally biased region" description="Basic and acidic residues" evidence="1">
    <location>
        <begin position="1022"/>
        <end position="1038"/>
    </location>
</feature>
<dbReference type="CDD" id="cd02869">
    <property type="entry name" value="PseudoU_synth_RluA_like"/>
    <property type="match status" value="1"/>
</dbReference>
<dbReference type="GO" id="GO:0001522">
    <property type="term" value="P:pseudouridine synthesis"/>
    <property type="evidence" value="ECO:0007669"/>
    <property type="project" value="InterPro"/>
</dbReference>
<evidence type="ECO:0000313" key="4">
    <source>
        <dbReference type="Proteomes" id="UP000041254"/>
    </source>
</evidence>
<gene>
    <name evidence="3" type="ORF">Vbra_22549</name>
</gene>
<dbReference type="GO" id="GO:0003723">
    <property type="term" value="F:RNA binding"/>
    <property type="evidence" value="ECO:0007669"/>
    <property type="project" value="InterPro"/>
</dbReference>
<dbReference type="PANTHER" id="PTHR21228:SF40">
    <property type="entry name" value="LD45607P"/>
    <property type="match status" value="1"/>
</dbReference>
<dbReference type="GO" id="GO:0035770">
    <property type="term" value="C:ribonucleoprotein granule"/>
    <property type="evidence" value="ECO:0007669"/>
    <property type="project" value="TreeGrafter"/>
</dbReference>
<dbReference type="GO" id="GO:0044528">
    <property type="term" value="P:regulation of mitochondrial mRNA stability"/>
    <property type="evidence" value="ECO:0007669"/>
    <property type="project" value="TreeGrafter"/>
</dbReference>
<dbReference type="InterPro" id="IPR050870">
    <property type="entry name" value="FAST_kinase"/>
</dbReference>
<dbReference type="Pfam" id="PF00849">
    <property type="entry name" value="PseudoU_synth_2"/>
    <property type="match status" value="1"/>
</dbReference>
<organism evidence="3 4">
    <name type="scientific">Vitrella brassicaformis (strain CCMP3155)</name>
    <dbReference type="NCBI Taxonomy" id="1169540"/>
    <lineage>
        <taxon>Eukaryota</taxon>
        <taxon>Sar</taxon>
        <taxon>Alveolata</taxon>
        <taxon>Colpodellida</taxon>
        <taxon>Vitrellaceae</taxon>
        <taxon>Vitrella</taxon>
    </lineage>
</organism>
<evidence type="ECO:0000259" key="2">
    <source>
        <dbReference type="Pfam" id="PF00849"/>
    </source>
</evidence>